<keyword evidence="3 8" id="KW-0479">Metal-binding</keyword>
<keyword evidence="2 8" id="KW-0808">Transferase</keyword>
<dbReference type="SUPFAM" id="SSF56214">
    <property type="entry name" value="4'-phosphopantetheinyl transferase"/>
    <property type="match status" value="1"/>
</dbReference>
<gene>
    <name evidence="8" type="primary">acpS</name>
    <name evidence="11" type="ORF">KTA_20600</name>
</gene>
<dbReference type="InterPro" id="IPR008278">
    <property type="entry name" value="4-PPantetheinyl_Trfase_dom"/>
</dbReference>
<keyword evidence="4 8" id="KW-0276">Fatty acid metabolism</keyword>
<dbReference type="NCBIfam" id="TIGR00556">
    <property type="entry name" value="pantethn_trn"/>
    <property type="match status" value="1"/>
</dbReference>
<dbReference type="GO" id="GO:0005737">
    <property type="term" value="C:cytoplasm"/>
    <property type="evidence" value="ECO:0007669"/>
    <property type="project" value="UniProtKB-SubCell"/>
</dbReference>
<dbReference type="NCBIfam" id="TIGR00516">
    <property type="entry name" value="acpS"/>
    <property type="match status" value="1"/>
</dbReference>
<dbReference type="InterPro" id="IPR037143">
    <property type="entry name" value="4-PPantetheinyl_Trfase_dom_sf"/>
</dbReference>
<evidence type="ECO:0000256" key="6">
    <source>
        <dbReference type="ARBA" id="ARBA00023098"/>
    </source>
</evidence>
<dbReference type="GO" id="GO:0000287">
    <property type="term" value="F:magnesium ion binding"/>
    <property type="evidence" value="ECO:0007669"/>
    <property type="project" value="UniProtKB-UniRule"/>
</dbReference>
<comment type="similarity">
    <text evidence="8">Belongs to the P-Pant transferase superfamily. AcpS family.</text>
</comment>
<evidence type="ECO:0000256" key="4">
    <source>
        <dbReference type="ARBA" id="ARBA00022832"/>
    </source>
</evidence>
<evidence type="ECO:0000259" key="10">
    <source>
        <dbReference type="Pfam" id="PF01648"/>
    </source>
</evidence>
<keyword evidence="5 8" id="KW-0460">Magnesium</keyword>
<comment type="subcellular location">
    <subcellularLocation>
        <location evidence="8">Cytoplasm</location>
    </subcellularLocation>
</comment>
<organism evidence="11">
    <name type="scientific">Thermogemmatispora argillosa</name>
    <dbReference type="NCBI Taxonomy" id="2045280"/>
    <lineage>
        <taxon>Bacteria</taxon>
        <taxon>Bacillati</taxon>
        <taxon>Chloroflexota</taxon>
        <taxon>Ktedonobacteria</taxon>
        <taxon>Thermogemmatisporales</taxon>
        <taxon>Thermogemmatisporaceae</taxon>
        <taxon>Thermogemmatispora</taxon>
    </lineage>
</organism>
<dbReference type="Gene3D" id="3.90.470.20">
    <property type="entry name" value="4'-phosphopantetheinyl transferase domain"/>
    <property type="match status" value="1"/>
</dbReference>
<evidence type="ECO:0000256" key="2">
    <source>
        <dbReference type="ARBA" id="ARBA00022679"/>
    </source>
</evidence>
<feature type="region of interest" description="Disordered" evidence="9">
    <location>
        <begin position="1"/>
        <end position="23"/>
    </location>
</feature>
<dbReference type="InterPro" id="IPR002582">
    <property type="entry name" value="ACPS"/>
</dbReference>
<evidence type="ECO:0000256" key="8">
    <source>
        <dbReference type="HAMAP-Rule" id="MF_00101"/>
    </source>
</evidence>
<dbReference type="Pfam" id="PF01648">
    <property type="entry name" value="ACPS"/>
    <property type="match status" value="1"/>
</dbReference>
<dbReference type="HAMAP" id="MF_00101">
    <property type="entry name" value="AcpS"/>
    <property type="match status" value="1"/>
</dbReference>
<comment type="function">
    <text evidence="8">Transfers the 4'-phosphopantetheine moiety from coenzyme A to a Ser of acyl-carrier-protein.</text>
</comment>
<reference evidence="11" key="1">
    <citation type="submission" date="2018-12" db="EMBL/GenBank/DDBJ databases">
        <title>Novel natural products biosynthetic potential of the class Ktedonobacteria.</title>
        <authorList>
            <person name="Zheng Y."/>
            <person name="Saitou A."/>
            <person name="Wang C.M."/>
            <person name="Toyoda A."/>
            <person name="Minakuchi Y."/>
            <person name="Sekiguchi Y."/>
            <person name="Ueda K."/>
            <person name="Takano H."/>
            <person name="Sakai Y."/>
            <person name="Yokota A."/>
            <person name="Yabe S."/>
        </authorList>
    </citation>
    <scope>NUCLEOTIDE SEQUENCE</scope>
    <source>
        <strain evidence="11">A3-2</strain>
    </source>
</reference>
<evidence type="ECO:0000256" key="9">
    <source>
        <dbReference type="SAM" id="MobiDB-lite"/>
    </source>
</evidence>
<evidence type="ECO:0000256" key="3">
    <source>
        <dbReference type="ARBA" id="ARBA00022723"/>
    </source>
</evidence>
<evidence type="ECO:0000313" key="11">
    <source>
        <dbReference type="EMBL" id="BBH93861.1"/>
    </source>
</evidence>
<keyword evidence="8" id="KW-0963">Cytoplasm</keyword>
<evidence type="ECO:0000256" key="5">
    <source>
        <dbReference type="ARBA" id="ARBA00022842"/>
    </source>
</evidence>
<dbReference type="EC" id="2.7.8.7" evidence="8"/>
<dbReference type="InterPro" id="IPR004568">
    <property type="entry name" value="Ppantetheine-prot_Trfase_dom"/>
</dbReference>
<dbReference type="GO" id="GO:0006633">
    <property type="term" value="P:fatty acid biosynthetic process"/>
    <property type="evidence" value="ECO:0007669"/>
    <property type="project" value="UniProtKB-UniRule"/>
</dbReference>
<keyword evidence="6 8" id="KW-0443">Lipid metabolism</keyword>
<feature type="binding site" evidence="8">
    <location>
        <position position="69"/>
    </location>
    <ligand>
        <name>Mg(2+)</name>
        <dbReference type="ChEBI" id="CHEBI:18420"/>
    </ligand>
</feature>
<keyword evidence="1 8" id="KW-0444">Lipid biosynthesis</keyword>
<feature type="domain" description="4'-phosphopantetheinyl transferase" evidence="10">
    <location>
        <begin position="65"/>
        <end position="184"/>
    </location>
</feature>
<accession>A0A455T3S0</accession>
<sequence length="207" mass="21993">MSIADDEAGWPFSGPPQQDEGKATPLLFTPLVSRPDVPPPAWLFGPAGLAGLPAALLPPQGVNVAVGIDIIEVARVARAYARHGERFLQRVFTDAEVLQCRGRRALSGVSPLPEPKPARLAGRFAAKEAISKALGTGLRGVAWREMEIIQLRSGRPSVRLYGRARQRAEELGLSALDVSIADLQGVAIAVAVAVQTAPQRASFHENG</sequence>
<comment type="catalytic activity">
    <reaction evidence="8">
        <text>apo-[ACP] + CoA = holo-[ACP] + adenosine 3',5'-bisphosphate + H(+)</text>
        <dbReference type="Rhea" id="RHEA:12068"/>
        <dbReference type="Rhea" id="RHEA-COMP:9685"/>
        <dbReference type="Rhea" id="RHEA-COMP:9690"/>
        <dbReference type="ChEBI" id="CHEBI:15378"/>
        <dbReference type="ChEBI" id="CHEBI:29999"/>
        <dbReference type="ChEBI" id="CHEBI:57287"/>
        <dbReference type="ChEBI" id="CHEBI:58343"/>
        <dbReference type="ChEBI" id="CHEBI:64479"/>
        <dbReference type="EC" id="2.7.8.7"/>
    </reaction>
</comment>
<name>A0A455T3S0_9CHLR</name>
<protein>
    <recommendedName>
        <fullName evidence="8">Holo-[acyl-carrier-protein] synthase</fullName>
        <shortName evidence="8">Holo-ACP synthase</shortName>
        <ecNumber evidence="8">2.7.8.7</ecNumber>
    </recommendedName>
    <alternativeName>
        <fullName evidence="8">4'-phosphopantetheinyl transferase AcpS</fullName>
    </alternativeName>
</protein>
<comment type="cofactor">
    <cofactor evidence="8">
        <name>Mg(2+)</name>
        <dbReference type="ChEBI" id="CHEBI:18420"/>
    </cofactor>
</comment>
<keyword evidence="7 8" id="KW-0275">Fatty acid biosynthesis</keyword>
<evidence type="ECO:0000256" key="1">
    <source>
        <dbReference type="ARBA" id="ARBA00022516"/>
    </source>
</evidence>
<dbReference type="GO" id="GO:0008897">
    <property type="term" value="F:holo-[acyl-carrier-protein] synthase activity"/>
    <property type="evidence" value="ECO:0007669"/>
    <property type="project" value="UniProtKB-UniRule"/>
</dbReference>
<evidence type="ECO:0000256" key="7">
    <source>
        <dbReference type="ARBA" id="ARBA00023160"/>
    </source>
</evidence>
<dbReference type="AlphaFoldDB" id="A0A455T3S0"/>
<proteinExistence type="inferred from homology"/>
<feature type="binding site" evidence="8">
    <location>
        <position position="128"/>
    </location>
    <ligand>
        <name>Mg(2+)</name>
        <dbReference type="ChEBI" id="CHEBI:18420"/>
    </ligand>
</feature>
<dbReference type="EMBL" id="AP019377">
    <property type="protein sequence ID" value="BBH93861.1"/>
    <property type="molecule type" value="Genomic_DNA"/>
</dbReference>